<evidence type="ECO:0000313" key="27">
    <source>
        <dbReference type="EMBL" id="KAF2903409.1"/>
    </source>
</evidence>
<protein>
    <recommendedName>
        <fullName evidence="20">Citramalyl-CoA lyase, mitochondrial</fullName>
        <ecNumber evidence="4">2.3.3.9</ecNumber>
        <ecNumber evidence="18">3.1.2.30</ecNumber>
        <ecNumber evidence="19">4.1.3.25</ecNumber>
    </recommendedName>
    <alternativeName>
        <fullName evidence="22">(3S)-malyl-CoA thioesterase</fullName>
    </alternativeName>
    <alternativeName>
        <fullName evidence="23">Beta-methylmalate synthase</fullName>
    </alternativeName>
    <alternativeName>
        <fullName evidence="21">Malate synthase</fullName>
    </alternativeName>
</protein>
<dbReference type="EC" id="4.1.3.25" evidence="19"/>
<dbReference type="EMBL" id="VTPC01001036">
    <property type="protein sequence ID" value="KAF2903409.1"/>
    <property type="molecule type" value="Genomic_DNA"/>
</dbReference>
<dbReference type="InterPro" id="IPR040186">
    <property type="entry name" value="Citramalyl-CoA_lyase"/>
</dbReference>
<dbReference type="SUPFAM" id="SSF51621">
    <property type="entry name" value="Phosphoenolpyruvate/pyruvate domain"/>
    <property type="match status" value="1"/>
</dbReference>
<comment type="similarity">
    <text evidence="17">Belongs to the HpcH/HpaI aldolase family. Citrate lyase beta subunit-like subfamily.</text>
</comment>
<evidence type="ECO:0000256" key="24">
    <source>
        <dbReference type="PIRSR" id="PIRSR015582-1"/>
    </source>
</evidence>
<keyword evidence="12" id="KW-0456">Lyase</keyword>
<evidence type="ECO:0000313" key="28">
    <source>
        <dbReference type="Proteomes" id="UP000801492"/>
    </source>
</evidence>
<keyword evidence="8 25" id="KW-0460">Magnesium</keyword>
<keyword evidence="11" id="KW-0496">Mitochondrion</keyword>
<dbReference type="GO" id="GO:0016787">
    <property type="term" value="F:hydrolase activity"/>
    <property type="evidence" value="ECO:0007669"/>
    <property type="project" value="UniProtKB-KW"/>
</dbReference>
<dbReference type="InterPro" id="IPR040442">
    <property type="entry name" value="Pyrv_kinase-like_dom_sf"/>
</dbReference>
<dbReference type="GO" id="GO:0005739">
    <property type="term" value="C:mitochondrion"/>
    <property type="evidence" value="ECO:0007669"/>
    <property type="project" value="UniProtKB-SubCell"/>
</dbReference>
<comment type="cofactor">
    <cofactor evidence="1">
        <name>Mg(2+)</name>
        <dbReference type="ChEBI" id="CHEBI:18420"/>
    </cofactor>
</comment>
<dbReference type="GO" id="GO:0106064">
    <property type="term" value="P:regulation of cobalamin metabolic process"/>
    <property type="evidence" value="ECO:0007669"/>
    <property type="project" value="TreeGrafter"/>
</dbReference>
<feature type="binding site" evidence="25">
    <location>
        <position position="157"/>
    </location>
    <ligand>
        <name>Mg(2+)</name>
        <dbReference type="ChEBI" id="CHEBI:18420"/>
    </ligand>
</feature>
<comment type="catalytic activity">
    <reaction evidence="15">
        <text>(3S)-citramalyl-CoA = pyruvate + acetyl-CoA</text>
        <dbReference type="Rhea" id="RHEA:22612"/>
        <dbReference type="ChEBI" id="CHEBI:15361"/>
        <dbReference type="ChEBI" id="CHEBI:57288"/>
        <dbReference type="ChEBI" id="CHEBI:58668"/>
        <dbReference type="EC" id="4.1.3.25"/>
    </reaction>
</comment>
<comment type="caution">
    <text evidence="27">The sequence shown here is derived from an EMBL/GenBank/DDBJ whole genome shotgun (WGS) entry which is preliminary data.</text>
</comment>
<proteinExistence type="inferred from homology"/>
<evidence type="ECO:0000256" key="2">
    <source>
        <dbReference type="ARBA" id="ARBA00004173"/>
    </source>
</evidence>
<feature type="domain" description="HpcH/HpaI aldolase/citrate lyase" evidence="26">
    <location>
        <begin position="33"/>
        <end position="260"/>
    </location>
</feature>
<accession>A0A8K0DFV9</accession>
<dbReference type="Gene3D" id="3.20.20.60">
    <property type="entry name" value="Phosphoenolpyruvate-binding domains"/>
    <property type="match status" value="1"/>
</dbReference>
<evidence type="ECO:0000256" key="22">
    <source>
        <dbReference type="ARBA" id="ARBA00076788"/>
    </source>
</evidence>
<dbReference type="EC" id="2.3.3.9" evidence="4"/>
<sequence>MFISKIFKHMPHTNSKFWHFTNKISVRNYTPRRALMYVPGDDTRKLKKAWTLNVDCVAMDCEDGVAINRKETARETIRNILNEGKPTKKKFDWAVRVNSIDSGLCDDDLRALLTAEHLPNTVLLPKVENKEHILWFSERINSYIENKKKVELIIFIESAVAMINLPDICRTAVLLSKTSKFVPCALVFGSDDFCASIGATRTEDSKEILYARQKLVLVAKAFGLQAIDMVYIAYKDLEGLKLQSEEGSRMGYTGKQVIHPDQVPIVQEAFLPNTKQIEWAVGLLNAFKEHQKKWKRSIYLQRKHDRYANYEASTKCDRFNYVIKKLMYTLYIMLHN</sequence>
<feature type="binding site" evidence="24">
    <location>
        <position position="157"/>
    </location>
    <ligand>
        <name>substrate</name>
    </ligand>
</feature>
<dbReference type="PIRSF" id="PIRSF015582">
    <property type="entry name" value="Cit_lyase_B"/>
    <property type="match status" value="1"/>
</dbReference>
<feature type="binding site" evidence="25">
    <location>
        <position position="192"/>
    </location>
    <ligand>
        <name>Mg(2+)</name>
        <dbReference type="ChEBI" id="CHEBI:18420"/>
    </ligand>
</feature>
<name>A0A8K0DFV9_IGNLU</name>
<keyword evidence="9" id="KW-0809">Transit peptide</keyword>
<evidence type="ECO:0000256" key="19">
    <source>
        <dbReference type="ARBA" id="ARBA00066840"/>
    </source>
</evidence>
<evidence type="ECO:0000256" key="18">
    <source>
        <dbReference type="ARBA" id="ARBA00066460"/>
    </source>
</evidence>
<evidence type="ECO:0000256" key="10">
    <source>
        <dbReference type="ARBA" id="ARBA00022990"/>
    </source>
</evidence>
<evidence type="ECO:0000256" key="3">
    <source>
        <dbReference type="ARBA" id="ARBA00011233"/>
    </source>
</evidence>
<keyword evidence="10" id="KW-0007">Acetylation</keyword>
<evidence type="ECO:0000256" key="16">
    <source>
        <dbReference type="ARBA" id="ARBA00055540"/>
    </source>
</evidence>
<dbReference type="PANTHER" id="PTHR11105">
    <property type="entry name" value="CITRATE LYASE SUBUNIT BETA-RELATED"/>
    <property type="match status" value="1"/>
</dbReference>
<dbReference type="OrthoDB" id="1773at2759"/>
<evidence type="ECO:0000256" key="13">
    <source>
        <dbReference type="ARBA" id="ARBA00047918"/>
    </source>
</evidence>
<dbReference type="GO" id="GO:0047777">
    <property type="term" value="F:(S)-citramalyl-CoA lyase activity"/>
    <property type="evidence" value="ECO:0007669"/>
    <property type="project" value="UniProtKB-EC"/>
</dbReference>
<evidence type="ECO:0000256" key="7">
    <source>
        <dbReference type="ARBA" id="ARBA00022801"/>
    </source>
</evidence>
<evidence type="ECO:0000256" key="5">
    <source>
        <dbReference type="ARBA" id="ARBA00022679"/>
    </source>
</evidence>
<reference evidence="27" key="1">
    <citation type="submission" date="2019-08" db="EMBL/GenBank/DDBJ databases">
        <title>The genome of the North American firefly Photinus pyralis.</title>
        <authorList>
            <consortium name="Photinus pyralis genome working group"/>
            <person name="Fallon T.R."/>
            <person name="Sander Lower S.E."/>
            <person name="Weng J.-K."/>
        </authorList>
    </citation>
    <scope>NUCLEOTIDE SEQUENCE</scope>
    <source>
        <strain evidence="27">TRF0915ILg1</strain>
        <tissue evidence="27">Whole body</tissue>
    </source>
</reference>
<evidence type="ECO:0000256" key="17">
    <source>
        <dbReference type="ARBA" id="ARBA00061542"/>
    </source>
</evidence>
<dbReference type="InterPro" id="IPR005000">
    <property type="entry name" value="Aldolase/citrate-lyase_domain"/>
</dbReference>
<comment type="catalytic activity">
    <reaction evidence="13">
        <text>glyoxylate + acetyl-CoA + H2O = (S)-malate + CoA + H(+)</text>
        <dbReference type="Rhea" id="RHEA:18181"/>
        <dbReference type="ChEBI" id="CHEBI:15377"/>
        <dbReference type="ChEBI" id="CHEBI:15378"/>
        <dbReference type="ChEBI" id="CHEBI:15589"/>
        <dbReference type="ChEBI" id="CHEBI:36655"/>
        <dbReference type="ChEBI" id="CHEBI:57287"/>
        <dbReference type="ChEBI" id="CHEBI:57288"/>
        <dbReference type="EC" id="2.3.3.9"/>
    </reaction>
</comment>
<dbReference type="AlphaFoldDB" id="A0A8K0DFV9"/>
<evidence type="ECO:0000256" key="25">
    <source>
        <dbReference type="PIRSR" id="PIRSR015582-2"/>
    </source>
</evidence>
<gene>
    <name evidence="27" type="ORF">ILUMI_02787</name>
</gene>
<dbReference type="Proteomes" id="UP000801492">
    <property type="component" value="Unassembled WGS sequence"/>
</dbReference>
<evidence type="ECO:0000256" key="23">
    <source>
        <dbReference type="ARBA" id="ARBA00083020"/>
    </source>
</evidence>
<comment type="function">
    <text evidence="16">Mitochondrial citramalyl-CoA lyase indirectly involved in the vitamin B12 metabolism. Converts citramalyl-CoA into acetyl-CoA and pyruvate in the C5-dicarboxylate catabolism pathway. The C5-dicarboxylate catabolism pathway is required to detoxify itaconate, a vitamin B12-poisoning metabolite. Also acts as a malate synthase in vitro, converting glyoxylate and acetyl-CoA to malate. Also displays malyl-CoA thioesterase activity. Also acts as a beta-methylmalate synthase in vitro, by mediating conversion of glyoxylate and propionyl-CoA to beta-methylmalate. Also has very weak citramalate synthase activity in vitro.</text>
</comment>
<evidence type="ECO:0000256" key="6">
    <source>
        <dbReference type="ARBA" id="ARBA00022723"/>
    </source>
</evidence>
<comment type="subcellular location">
    <subcellularLocation>
        <location evidence="2">Mitochondrion</location>
    </subcellularLocation>
</comment>
<keyword evidence="7" id="KW-0378">Hydrolase</keyword>
<evidence type="ECO:0000256" key="20">
    <source>
        <dbReference type="ARBA" id="ARBA00072098"/>
    </source>
</evidence>
<evidence type="ECO:0000256" key="21">
    <source>
        <dbReference type="ARBA" id="ARBA00076231"/>
    </source>
</evidence>
<dbReference type="PANTHER" id="PTHR11105:SF0">
    <property type="entry name" value="CITRAMALYL-COA LYASE, MITOCHONDRIAL"/>
    <property type="match status" value="1"/>
</dbReference>
<organism evidence="27 28">
    <name type="scientific">Ignelater luminosus</name>
    <name type="common">Cucubano</name>
    <name type="synonym">Pyrophorus luminosus</name>
    <dbReference type="NCBI Taxonomy" id="2038154"/>
    <lineage>
        <taxon>Eukaryota</taxon>
        <taxon>Metazoa</taxon>
        <taxon>Ecdysozoa</taxon>
        <taxon>Arthropoda</taxon>
        <taxon>Hexapoda</taxon>
        <taxon>Insecta</taxon>
        <taxon>Pterygota</taxon>
        <taxon>Neoptera</taxon>
        <taxon>Endopterygota</taxon>
        <taxon>Coleoptera</taxon>
        <taxon>Polyphaga</taxon>
        <taxon>Elateriformia</taxon>
        <taxon>Elateroidea</taxon>
        <taxon>Elateridae</taxon>
        <taxon>Agrypninae</taxon>
        <taxon>Pyrophorini</taxon>
        <taxon>Ignelater</taxon>
    </lineage>
</organism>
<evidence type="ECO:0000256" key="9">
    <source>
        <dbReference type="ARBA" id="ARBA00022946"/>
    </source>
</evidence>
<evidence type="ECO:0000259" key="26">
    <source>
        <dbReference type="Pfam" id="PF03328"/>
    </source>
</evidence>
<dbReference type="FunFam" id="3.20.20.60:FF:000014">
    <property type="entry name" value="Citrate lyase subunit beta-like protein"/>
    <property type="match status" value="1"/>
</dbReference>
<evidence type="ECO:0000256" key="14">
    <source>
        <dbReference type="ARBA" id="ARBA00051623"/>
    </source>
</evidence>
<dbReference type="Pfam" id="PF03328">
    <property type="entry name" value="HpcH_HpaI"/>
    <property type="match status" value="1"/>
</dbReference>
<dbReference type="InterPro" id="IPR011206">
    <property type="entry name" value="Citrate_lyase_beta/mcl1/mcl2"/>
</dbReference>
<evidence type="ECO:0000256" key="1">
    <source>
        <dbReference type="ARBA" id="ARBA00001946"/>
    </source>
</evidence>
<evidence type="ECO:0000256" key="8">
    <source>
        <dbReference type="ARBA" id="ARBA00022842"/>
    </source>
</evidence>
<evidence type="ECO:0000256" key="12">
    <source>
        <dbReference type="ARBA" id="ARBA00023239"/>
    </source>
</evidence>
<dbReference type="EC" id="3.1.2.30" evidence="18"/>
<keyword evidence="6 25" id="KW-0479">Metal-binding</keyword>
<evidence type="ECO:0000256" key="11">
    <source>
        <dbReference type="ARBA" id="ARBA00023128"/>
    </source>
</evidence>
<dbReference type="InterPro" id="IPR015813">
    <property type="entry name" value="Pyrv/PenolPyrv_kinase-like_dom"/>
</dbReference>
<keyword evidence="5" id="KW-0808">Transferase</keyword>
<comment type="subunit">
    <text evidence="3">Homotrimer.</text>
</comment>
<comment type="catalytic activity">
    <reaction evidence="14">
        <text>propanoyl-CoA + glyoxylate + H2O = 3-methylmalate + CoA + H(+)</text>
        <dbReference type="Rhea" id="RHEA:47628"/>
        <dbReference type="ChEBI" id="CHEBI:15377"/>
        <dbReference type="ChEBI" id="CHEBI:15378"/>
        <dbReference type="ChEBI" id="CHEBI:36655"/>
        <dbReference type="ChEBI" id="CHEBI:57287"/>
        <dbReference type="ChEBI" id="CHEBI:57392"/>
        <dbReference type="ChEBI" id="CHEBI:87810"/>
    </reaction>
</comment>
<evidence type="ECO:0000256" key="4">
    <source>
        <dbReference type="ARBA" id="ARBA00012636"/>
    </source>
</evidence>
<evidence type="ECO:0000256" key="15">
    <source>
        <dbReference type="ARBA" id="ARBA00051672"/>
    </source>
</evidence>
<feature type="binding site" evidence="24">
    <location>
        <position position="96"/>
    </location>
    <ligand>
        <name>substrate</name>
    </ligand>
</feature>
<dbReference type="GO" id="GO:0004474">
    <property type="term" value="F:malate synthase activity"/>
    <property type="evidence" value="ECO:0007669"/>
    <property type="project" value="UniProtKB-EC"/>
</dbReference>
<dbReference type="GO" id="GO:0046872">
    <property type="term" value="F:metal ion binding"/>
    <property type="evidence" value="ECO:0007669"/>
    <property type="project" value="UniProtKB-KW"/>
</dbReference>
<keyword evidence="28" id="KW-1185">Reference proteome</keyword>